<dbReference type="GO" id="GO:0005758">
    <property type="term" value="C:mitochondrial intermembrane space"/>
    <property type="evidence" value="ECO:0007669"/>
    <property type="project" value="UniProtKB-SubCell"/>
</dbReference>
<evidence type="ECO:0000256" key="3">
    <source>
        <dbReference type="ARBA" id="ARBA00022630"/>
    </source>
</evidence>
<evidence type="ECO:0000256" key="7">
    <source>
        <dbReference type="ARBA" id="ARBA00023157"/>
    </source>
</evidence>
<dbReference type="SUPFAM" id="SSF69000">
    <property type="entry name" value="FAD-dependent thiol oxidase"/>
    <property type="match status" value="1"/>
</dbReference>
<keyword evidence="5 9" id="KW-0560">Oxidoreductase</keyword>
<organism evidence="12 13">
    <name type="scientific">Phyllotreta striolata</name>
    <name type="common">Striped flea beetle</name>
    <name type="synonym">Crioceris striolata</name>
    <dbReference type="NCBI Taxonomy" id="444603"/>
    <lineage>
        <taxon>Eukaryota</taxon>
        <taxon>Metazoa</taxon>
        <taxon>Ecdysozoa</taxon>
        <taxon>Arthropoda</taxon>
        <taxon>Hexapoda</taxon>
        <taxon>Insecta</taxon>
        <taxon>Pterygota</taxon>
        <taxon>Neoptera</taxon>
        <taxon>Endopterygota</taxon>
        <taxon>Coleoptera</taxon>
        <taxon>Polyphaga</taxon>
        <taxon>Cucujiformia</taxon>
        <taxon>Chrysomeloidea</taxon>
        <taxon>Chrysomelidae</taxon>
        <taxon>Galerucinae</taxon>
        <taxon>Alticini</taxon>
        <taxon>Phyllotreta</taxon>
    </lineage>
</organism>
<dbReference type="PANTHER" id="PTHR12645">
    <property type="entry name" value="ALR/ERV"/>
    <property type="match status" value="1"/>
</dbReference>
<dbReference type="Proteomes" id="UP001153712">
    <property type="component" value="Chromosome 14"/>
</dbReference>
<feature type="domain" description="ERV/ALR sulfhydryl oxidase" evidence="11">
    <location>
        <begin position="52"/>
        <end position="152"/>
    </location>
</feature>
<accession>A0A9N9TKF8</accession>
<comment type="subcellular location">
    <subcellularLocation>
        <location evidence="2">Mitochondrion intermembrane space</location>
    </subcellularLocation>
</comment>
<reference evidence="12" key="1">
    <citation type="submission" date="2022-01" db="EMBL/GenBank/DDBJ databases">
        <authorList>
            <person name="King R."/>
        </authorList>
    </citation>
    <scope>NUCLEOTIDE SEQUENCE</scope>
</reference>
<evidence type="ECO:0000256" key="2">
    <source>
        <dbReference type="ARBA" id="ARBA00004569"/>
    </source>
</evidence>
<dbReference type="PANTHER" id="PTHR12645:SF0">
    <property type="entry name" value="FAD-LINKED SULFHYDRYL OXIDASE ALR"/>
    <property type="match status" value="1"/>
</dbReference>
<gene>
    <name evidence="12" type="ORF">PHYEVI_LOCUS3955</name>
</gene>
<dbReference type="PROSITE" id="PS51324">
    <property type="entry name" value="ERV_ALR"/>
    <property type="match status" value="1"/>
</dbReference>
<evidence type="ECO:0000256" key="10">
    <source>
        <dbReference type="SAM" id="MobiDB-lite"/>
    </source>
</evidence>
<keyword evidence="4 9" id="KW-0274">FAD</keyword>
<comment type="catalytic activity">
    <reaction evidence="8 9">
        <text>2 R'C(R)SH + O2 = R'C(R)S-S(R)CR' + H2O2</text>
        <dbReference type="Rhea" id="RHEA:17357"/>
        <dbReference type="ChEBI" id="CHEBI:15379"/>
        <dbReference type="ChEBI" id="CHEBI:16240"/>
        <dbReference type="ChEBI" id="CHEBI:16520"/>
        <dbReference type="ChEBI" id="CHEBI:17412"/>
        <dbReference type="EC" id="1.8.3.2"/>
    </reaction>
</comment>
<dbReference type="AlphaFoldDB" id="A0A9N9TKF8"/>
<keyword evidence="6" id="KW-0496">Mitochondrion</keyword>
<keyword evidence="3 9" id="KW-0285">Flavoprotein</keyword>
<evidence type="ECO:0000256" key="9">
    <source>
        <dbReference type="RuleBase" id="RU371123"/>
    </source>
</evidence>
<protein>
    <recommendedName>
        <fullName evidence="9">Sulfhydryl oxidase</fullName>
        <ecNumber evidence="9">1.8.3.2</ecNumber>
    </recommendedName>
</protein>
<dbReference type="EMBL" id="OU900107">
    <property type="protein sequence ID" value="CAG9857550.1"/>
    <property type="molecule type" value="Genomic_DNA"/>
</dbReference>
<dbReference type="EC" id="1.8.3.2" evidence="9"/>
<evidence type="ECO:0000313" key="13">
    <source>
        <dbReference type="Proteomes" id="UP001153712"/>
    </source>
</evidence>
<dbReference type="Pfam" id="PF04777">
    <property type="entry name" value="Evr1_Alr"/>
    <property type="match status" value="1"/>
</dbReference>
<comment type="cofactor">
    <cofactor evidence="1 9">
        <name>FAD</name>
        <dbReference type="ChEBI" id="CHEBI:57692"/>
    </cofactor>
</comment>
<keyword evidence="7" id="KW-1015">Disulfide bond</keyword>
<dbReference type="InterPro" id="IPR039799">
    <property type="entry name" value="ALR/ERV"/>
</dbReference>
<dbReference type="OrthoDB" id="17199at2759"/>
<dbReference type="InterPro" id="IPR036774">
    <property type="entry name" value="ERV/ALR_sulphydryl_oxid_sf"/>
</dbReference>
<feature type="region of interest" description="Disordered" evidence="10">
    <location>
        <begin position="24"/>
        <end position="57"/>
    </location>
</feature>
<evidence type="ECO:0000256" key="6">
    <source>
        <dbReference type="ARBA" id="ARBA00023128"/>
    </source>
</evidence>
<evidence type="ECO:0000256" key="8">
    <source>
        <dbReference type="ARBA" id="ARBA00048864"/>
    </source>
</evidence>
<evidence type="ECO:0000256" key="5">
    <source>
        <dbReference type="ARBA" id="ARBA00023002"/>
    </source>
</evidence>
<feature type="compositionally biased region" description="Basic and acidic residues" evidence="10">
    <location>
        <begin position="43"/>
        <end position="57"/>
    </location>
</feature>
<evidence type="ECO:0000313" key="12">
    <source>
        <dbReference type="EMBL" id="CAG9857550.1"/>
    </source>
</evidence>
<dbReference type="Gene3D" id="1.20.120.310">
    <property type="entry name" value="ERV/ALR sulfhydryl oxidase domain"/>
    <property type="match status" value="1"/>
</dbReference>
<dbReference type="InterPro" id="IPR017905">
    <property type="entry name" value="ERV/ALR_sulphydryl_oxidase"/>
</dbReference>
<evidence type="ECO:0000256" key="1">
    <source>
        <dbReference type="ARBA" id="ARBA00001974"/>
    </source>
</evidence>
<dbReference type="FunFam" id="1.20.120.310:FF:000003">
    <property type="entry name" value="Sulfhydryl oxidase"/>
    <property type="match status" value="1"/>
</dbReference>
<evidence type="ECO:0000259" key="11">
    <source>
        <dbReference type="PROSITE" id="PS51324"/>
    </source>
</evidence>
<sequence>MSRRPTPLDNEQCRQCQTFKDYVKSAKKKKDNENGTCPSDNNNDDHPRRPDCPLDKEELGNKTWGLLHTIAAKYPEKPGSTDKKTMSEFFTLLSRIYPCEHCAQDFREDLKCDPPKLECREELSQWLCRLHNKVNKKIGKEEFDCSKVNERWRDGWKDGSCD</sequence>
<dbReference type="GO" id="GO:0050660">
    <property type="term" value="F:flavin adenine dinucleotide binding"/>
    <property type="evidence" value="ECO:0007669"/>
    <property type="project" value="TreeGrafter"/>
</dbReference>
<keyword evidence="13" id="KW-1185">Reference proteome</keyword>
<name>A0A9N9TKF8_PHYSR</name>
<proteinExistence type="predicted"/>
<dbReference type="GO" id="GO:0016971">
    <property type="term" value="F:flavin-dependent sulfhydryl oxidase activity"/>
    <property type="evidence" value="ECO:0007669"/>
    <property type="project" value="InterPro"/>
</dbReference>
<evidence type="ECO:0000256" key="4">
    <source>
        <dbReference type="ARBA" id="ARBA00022827"/>
    </source>
</evidence>